<sequence length="79" mass="9019">MKAVTFYLIMFCDFKFILWINCEAELIREEKQKKTPQTAAFGIVCMFLAGCDVNASPGQVKLKITRQLSPRYHAAQRCG</sequence>
<gene>
    <name evidence="1" type="ORF">DRW31_11940</name>
</gene>
<comment type="caution">
    <text evidence="1">The sequence shown here is derived from an EMBL/GenBank/DDBJ whole genome shotgun (WGS) entry which is preliminary data.</text>
</comment>
<accession>A0A3R0XPJ2</accession>
<reference evidence="1" key="1">
    <citation type="submission" date="2018-07" db="EMBL/GenBank/DDBJ databases">
        <authorList>
            <person name="Ashton P.M."/>
            <person name="Dallman T."/>
            <person name="Nair S."/>
            <person name="De Pinna E."/>
            <person name="Peters T."/>
            <person name="Grant K."/>
        </authorList>
    </citation>
    <scope>NUCLEOTIDE SEQUENCE [LARGE SCALE GENOMIC DNA]</scope>
    <source>
        <strain evidence="1">561031</strain>
    </source>
</reference>
<dbReference type="EMBL" id="RVGV01000028">
    <property type="protein sequence ID" value="MLU13069.1"/>
    <property type="molecule type" value="Genomic_DNA"/>
</dbReference>
<dbReference type="Proteomes" id="UP000839527">
    <property type="component" value="Unassembled WGS sequence"/>
</dbReference>
<evidence type="ECO:0000313" key="1">
    <source>
        <dbReference type="EMBL" id="MLU13069.1"/>
    </source>
</evidence>
<dbReference type="AlphaFoldDB" id="A0A3R0XPJ2"/>
<protein>
    <submittedName>
        <fullName evidence="1">Uncharacterized protein</fullName>
    </submittedName>
</protein>
<name>A0A3R0XPJ2_SHIDY</name>
<proteinExistence type="predicted"/>
<organism evidence="1">
    <name type="scientific">Shigella dysenteriae</name>
    <dbReference type="NCBI Taxonomy" id="622"/>
    <lineage>
        <taxon>Bacteria</taxon>
        <taxon>Pseudomonadati</taxon>
        <taxon>Pseudomonadota</taxon>
        <taxon>Gammaproteobacteria</taxon>
        <taxon>Enterobacterales</taxon>
        <taxon>Enterobacteriaceae</taxon>
        <taxon>Shigella</taxon>
    </lineage>
</organism>